<keyword evidence="1" id="KW-1133">Transmembrane helix</keyword>
<keyword evidence="3" id="KW-1185">Reference proteome</keyword>
<gene>
    <name evidence="2" type="ORF">FVB32_05470</name>
</gene>
<protein>
    <submittedName>
        <fullName evidence="2">Uncharacterized protein</fullName>
    </submittedName>
</protein>
<keyword evidence="1" id="KW-0812">Transmembrane</keyword>
<feature type="transmembrane region" description="Helical" evidence="1">
    <location>
        <begin position="33"/>
        <end position="54"/>
    </location>
</feature>
<evidence type="ECO:0000313" key="3">
    <source>
        <dbReference type="Proteomes" id="UP000321456"/>
    </source>
</evidence>
<name>A0A5C8V980_9FLAO</name>
<dbReference type="RefSeq" id="WP_147741960.1">
    <property type="nucleotide sequence ID" value="NZ_VRUR01000001.1"/>
</dbReference>
<accession>A0A5C8V980</accession>
<dbReference type="Proteomes" id="UP000321456">
    <property type="component" value="Unassembled WGS sequence"/>
</dbReference>
<comment type="caution">
    <text evidence="2">The sequence shown here is derived from an EMBL/GenBank/DDBJ whole genome shotgun (WGS) entry which is preliminary data.</text>
</comment>
<feature type="transmembrane region" description="Helical" evidence="1">
    <location>
        <begin position="66"/>
        <end position="85"/>
    </location>
</feature>
<evidence type="ECO:0000313" key="2">
    <source>
        <dbReference type="EMBL" id="TXN37739.1"/>
    </source>
</evidence>
<organism evidence="2 3">
    <name type="scientific">Flagellimonas hymeniacidonis</name>
    <dbReference type="NCBI Taxonomy" id="2603628"/>
    <lineage>
        <taxon>Bacteria</taxon>
        <taxon>Pseudomonadati</taxon>
        <taxon>Bacteroidota</taxon>
        <taxon>Flavobacteriia</taxon>
        <taxon>Flavobacteriales</taxon>
        <taxon>Flavobacteriaceae</taxon>
        <taxon>Flagellimonas</taxon>
    </lineage>
</organism>
<reference evidence="2 3" key="1">
    <citation type="submission" date="2019-08" db="EMBL/GenBank/DDBJ databases">
        <title>Professor.</title>
        <authorList>
            <person name="Park J.S."/>
        </authorList>
    </citation>
    <scope>NUCLEOTIDE SEQUENCE [LARGE SCALE GENOMIC DNA]</scope>
    <source>
        <strain evidence="2 3">176CP5-101</strain>
    </source>
</reference>
<dbReference type="AlphaFoldDB" id="A0A5C8V980"/>
<dbReference type="EMBL" id="VRUR01000001">
    <property type="protein sequence ID" value="TXN37739.1"/>
    <property type="molecule type" value="Genomic_DNA"/>
</dbReference>
<keyword evidence="1" id="KW-0472">Membrane</keyword>
<evidence type="ECO:0000256" key="1">
    <source>
        <dbReference type="SAM" id="Phobius"/>
    </source>
</evidence>
<proteinExistence type="predicted"/>
<sequence length="249" mass="28524">MRTLKIIVGFLLLWGAGVEYVAASREAGSWYSAGVIGGVIIILLICTWLIGTGFSATKNKLTKIQFLKYFGIAFGIFFCFAFLNVGRKIVPSNFVTVNGIKIPLGKCIDGNKRLIPDDKQREEFCKCFVEKLTDNPELKEKYKSRLERDKIIEVFKEVQQDSIFLSIGLDECYGQNMEWTERLADSMRKNWKKELVGTEFEETNDIEKYCDCLIDEYQKYPFKEVMGDKFADSPEAVSIDEKCTELSKK</sequence>